<reference evidence="1" key="1">
    <citation type="submission" date="2018-02" db="EMBL/GenBank/DDBJ databases">
        <title>Rhizophora mucronata_Transcriptome.</title>
        <authorList>
            <person name="Meera S.P."/>
            <person name="Sreeshan A."/>
            <person name="Augustine A."/>
        </authorList>
    </citation>
    <scope>NUCLEOTIDE SEQUENCE</scope>
    <source>
        <tissue evidence="1">Leaf</tissue>
    </source>
</reference>
<protein>
    <submittedName>
        <fullName evidence="1">Uncharacterized protein</fullName>
    </submittedName>
</protein>
<organism evidence="1">
    <name type="scientific">Rhizophora mucronata</name>
    <name type="common">Asiatic mangrove</name>
    <dbReference type="NCBI Taxonomy" id="61149"/>
    <lineage>
        <taxon>Eukaryota</taxon>
        <taxon>Viridiplantae</taxon>
        <taxon>Streptophyta</taxon>
        <taxon>Embryophyta</taxon>
        <taxon>Tracheophyta</taxon>
        <taxon>Spermatophyta</taxon>
        <taxon>Magnoliopsida</taxon>
        <taxon>eudicotyledons</taxon>
        <taxon>Gunneridae</taxon>
        <taxon>Pentapetalae</taxon>
        <taxon>rosids</taxon>
        <taxon>fabids</taxon>
        <taxon>Malpighiales</taxon>
        <taxon>Rhizophoraceae</taxon>
        <taxon>Rhizophora</taxon>
    </lineage>
</organism>
<accession>A0A2P2QR51</accession>
<dbReference type="EMBL" id="GGEC01088944">
    <property type="protein sequence ID" value="MBX69428.1"/>
    <property type="molecule type" value="Transcribed_RNA"/>
</dbReference>
<evidence type="ECO:0000313" key="1">
    <source>
        <dbReference type="EMBL" id="MBX69428.1"/>
    </source>
</evidence>
<sequence length="21" mass="2679">MWSFNQLEMIMRQRCMSYPIN</sequence>
<dbReference type="AlphaFoldDB" id="A0A2P2QR51"/>
<proteinExistence type="predicted"/>
<name>A0A2P2QR51_RHIMU</name>